<comment type="caution">
    <text evidence="1">The sequence shown here is derived from an EMBL/GenBank/DDBJ whole genome shotgun (WGS) entry which is preliminary data.</text>
</comment>
<keyword evidence="2" id="KW-1185">Reference proteome</keyword>
<gene>
    <name evidence="1" type="ORF">HAQ05_25705</name>
</gene>
<evidence type="ECO:0000313" key="1">
    <source>
        <dbReference type="EMBL" id="MBD1602079.1"/>
    </source>
</evidence>
<reference evidence="1 2" key="1">
    <citation type="journal article" date="2020" name="Insects">
        <title>Bacteria Belonging to Pseudomonas typographi sp. nov. from the Bark Beetle Ips typographus Have Genomic Potential to Aid in the Host Ecology.</title>
        <authorList>
            <person name="Peral-Aranega E."/>
            <person name="Saati-Santamaria Z."/>
            <person name="Kolarik M."/>
            <person name="Rivas R."/>
            <person name="Garcia-Fraile P."/>
        </authorList>
    </citation>
    <scope>NUCLEOTIDE SEQUENCE [LARGE SCALE GENOMIC DNA]</scope>
    <source>
        <strain evidence="1 2">CA3A</strain>
    </source>
</reference>
<sequence length="137" mass="14480">MSHRLIRSLFEARLAAWAAGRDPSLRIAYQNVSFTPAADETYLAAFTLPAVTASNTLGGDDRLYTGVLQVNVVTPAGNGSGSAASIVDELAALFPLYLKLMQGDFGVLVLTPVDPGPGITADTTYTIPASFQYRADI</sequence>
<dbReference type="RefSeq" id="WP_190426502.1">
    <property type="nucleotide sequence ID" value="NZ_JAAOCA010000051.1"/>
</dbReference>
<proteinExistence type="predicted"/>
<dbReference type="EMBL" id="JAAOCA010000051">
    <property type="protein sequence ID" value="MBD1602079.1"/>
    <property type="molecule type" value="Genomic_DNA"/>
</dbReference>
<organism evidence="1 2">
    <name type="scientific">Pseudomonas typographi</name>
    <dbReference type="NCBI Taxonomy" id="2715964"/>
    <lineage>
        <taxon>Bacteria</taxon>
        <taxon>Pseudomonadati</taxon>
        <taxon>Pseudomonadota</taxon>
        <taxon>Gammaproteobacteria</taxon>
        <taxon>Pseudomonadales</taxon>
        <taxon>Pseudomonadaceae</taxon>
        <taxon>Pseudomonas</taxon>
    </lineage>
</organism>
<evidence type="ECO:0008006" key="3">
    <source>
        <dbReference type="Google" id="ProtNLM"/>
    </source>
</evidence>
<evidence type="ECO:0000313" key="2">
    <source>
        <dbReference type="Proteomes" id="UP000805841"/>
    </source>
</evidence>
<dbReference type="Proteomes" id="UP000805841">
    <property type="component" value="Unassembled WGS sequence"/>
</dbReference>
<accession>A0ABR7Z9U3</accession>
<protein>
    <recommendedName>
        <fullName evidence="3">DUF4128 domain-containing protein</fullName>
    </recommendedName>
</protein>
<dbReference type="InterPro" id="IPR025395">
    <property type="entry name" value="Phage_tail_terminator-like"/>
</dbReference>
<dbReference type="Gene3D" id="3.30.2000.20">
    <property type="match status" value="1"/>
</dbReference>
<dbReference type="Pfam" id="PF13554">
    <property type="entry name" value="Phage_tail_terminator_5"/>
    <property type="match status" value="1"/>
</dbReference>
<name>A0ABR7Z9U3_9PSED</name>